<dbReference type="PROSITE" id="PS50125">
    <property type="entry name" value="GUANYLATE_CYCLASE_2"/>
    <property type="match status" value="1"/>
</dbReference>
<dbReference type="SMART" id="SM00044">
    <property type="entry name" value="CYCc"/>
    <property type="match status" value="1"/>
</dbReference>
<dbReference type="Proteomes" id="UP000031408">
    <property type="component" value="Unassembled WGS sequence"/>
</dbReference>
<dbReference type="AlphaFoldDB" id="A0A0C1LAY5"/>
<dbReference type="PANTHER" id="PTHR43081:SF1">
    <property type="entry name" value="ADENYLATE CYCLASE, TERMINAL-DIFFERENTIATION SPECIFIC"/>
    <property type="match status" value="1"/>
</dbReference>
<dbReference type="EMBL" id="JSVC01000032">
    <property type="protein sequence ID" value="KIC92688.1"/>
    <property type="molecule type" value="Genomic_DNA"/>
</dbReference>
<dbReference type="InterPro" id="IPR001054">
    <property type="entry name" value="A/G_cyclase"/>
</dbReference>
<accession>A0A0C1LAY5</accession>
<name>A0A0C1LAY5_9BACT</name>
<dbReference type="GO" id="GO:0009190">
    <property type="term" value="P:cyclic nucleotide biosynthetic process"/>
    <property type="evidence" value="ECO:0007669"/>
    <property type="project" value="InterPro"/>
</dbReference>
<evidence type="ECO:0000259" key="1">
    <source>
        <dbReference type="PROSITE" id="PS50125"/>
    </source>
</evidence>
<keyword evidence="3" id="KW-1185">Reference proteome</keyword>
<proteinExistence type="predicted"/>
<dbReference type="InterPro" id="IPR025336">
    <property type="entry name" value="SCO4226-like"/>
</dbReference>
<dbReference type="Gene3D" id="3.30.70.1230">
    <property type="entry name" value="Nucleotide cyclase"/>
    <property type="match status" value="1"/>
</dbReference>
<sequence>MPLYMDLHKGLKGQIKLCDVEKAHLLDLAVQDKYGVKYHKFYVNEEEGTIFCLIEGPSKEACAACHSEAHGNTPCEIIEVHPRDYSAILGNGDTAPTGFAVHPDGKIDSAVRTFLFTDIVNSTSLTEHYGDIMSMNILRKHNEIVRDSLQKNNGQEVKHTGDGIMASFFSTSKAVRSALEIQKDLKEFRSVHIDTPLFVRIGINAGEPVTEGQDFFGAAVQLSKRICDIAGADQVFISDVVKSLCLGRNFEFEDLGDHKLKGFSNPVKVFSVLGYK</sequence>
<evidence type="ECO:0000313" key="3">
    <source>
        <dbReference type="Proteomes" id="UP000031408"/>
    </source>
</evidence>
<dbReference type="GO" id="GO:0004016">
    <property type="term" value="F:adenylate cyclase activity"/>
    <property type="evidence" value="ECO:0007669"/>
    <property type="project" value="UniProtKB-ARBA"/>
</dbReference>
<reference evidence="2 3" key="1">
    <citation type="submission" date="2014-11" db="EMBL/GenBank/DDBJ databases">
        <title>Genome sequence of Flavihumibacter solisilvae 3-3.</title>
        <authorList>
            <person name="Zhou G."/>
            <person name="Li M."/>
            <person name="Wang G."/>
        </authorList>
    </citation>
    <scope>NUCLEOTIDE SEQUENCE [LARGE SCALE GENOMIC DNA]</scope>
    <source>
        <strain evidence="2 3">3-3</strain>
    </source>
</reference>
<dbReference type="CDD" id="cd07302">
    <property type="entry name" value="CHD"/>
    <property type="match status" value="1"/>
</dbReference>
<dbReference type="RefSeq" id="WP_039143887.1">
    <property type="nucleotide sequence ID" value="NZ_JSVC01000032.1"/>
</dbReference>
<dbReference type="InterPro" id="IPR050697">
    <property type="entry name" value="Adenylyl/Guanylyl_Cyclase_3/4"/>
</dbReference>
<protein>
    <recommendedName>
        <fullName evidence="1">Guanylate cyclase domain-containing protein</fullName>
    </recommendedName>
</protein>
<dbReference type="Pfam" id="PF14026">
    <property type="entry name" value="SCO4226-like"/>
    <property type="match status" value="1"/>
</dbReference>
<dbReference type="OrthoDB" id="135231at2"/>
<feature type="domain" description="Guanylate cyclase" evidence="1">
    <location>
        <begin position="113"/>
        <end position="227"/>
    </location>
</feature>
<dbReference type="PANTHER" id="PTHR43081">
    <property type="entry name" value="ADENYLATE CYCLASE, TERMINAL-DIFFERENTIATION SPECIFIC-RELATED"/>
    <property type="match status" value="1"/>
</dbReference>
<organism evidence="2 3">
    <name type="scientific">Flavihumibacter solisilvae</name>
    <dbReference type="NCBI Taxonomy" id="1349421"/>
    <lineage>
        <taxon>Bacteria</taxon>
        <taxon>Pseudomonadati</taxon>
        <taxon>Bacteroidota</taxon>
        <taxon>Chitinophagia</taxon>
        <taxon>Chitinophagales</taxon>
        <taxon>Chitinophagaceae</taxon>
        <taxon>Flavihumibacter</taxon>
    </lineage>
</organism>
<gene>
    <name evidence="2" type="ORF">OI18_21440</name>
</gene>
<dbReference type="GO" id="GO:0035556">
    <property type="term" value="P:intracellular signal transduction"/>
    <property type="evidence" value="ECO:0007669"/>
    <property type="project" value="InterPro"/>
</dbReference>
<dbReference type="Pfam" id="PF00211">
    <property type="entry name" value="Guanylate_cyc"/>
    <property type="match status" value="1"/>
</dbReference>
<dbReference type="STRING" id="1349421.OI18_21440"/>
<dbReference type="SUPFAM" id="SSF55073">
    <property type="entry name" value="Nucleotide cyclase"/>
    <property type="match status" value="1"/>
</dbReference>
<comment type="caution">
    <text evidence="2">The sequence shown here is derived from an EMBL/GenBank/DDBJ whole genome shotgun (WGS) entry which is preliminary data.</text>
</comment>
<evidence type="ECO:0000313" key="2">
    <source>
        <dbReference type="EMBL" id="KIC92688.1"/>
    </source>
</evidence>
<dbReference type="InterPro" id="IPR042557">
    <property type="entry name" value="SCO4226"/>
</dbReference>
<dbReference type="Gene3D" id="3.30.70.3090">
    <property type="entry name" value="ORF SCO4226, nickel-binding ferredoxin-like monomer"/>
    <property type="match status" value="1"/>
</dbReference>
<dbReference type="InterPro" id="IPR029787">
    <property type="entry name" value="Nucleotide_cyclase"/>
</dbReference>